<dbReference type="PROSITE" id="PS51930">
    <property type="entry name" value="BMC_2"/>
    <property type="match status" value="1"/>
</dbReference>
<reference evidence="8 9" key="1">
    <citation type="journal article" date="2018" name="Sci. Rep.">
        <title>A novel species of the marine cyanobacterium Acaryochloris with a unique pigment content and lifestyle.</title>
        <authorList>
            <person name="Partensky F."/>
            <person name="Six C."/>
            <person name="Ratin M."/>
            <person name="Garczarek L."/>
            <person name="Vaulot D."/>
            <person name="Probert I."/>
            <person name="Calteau A."/>
            <person name="Gourvil P."/>
            <person name="Marie D."/>
            <person name="Grebert T."/>
            <person name="Bouchier C."/>
            <person name="Le Panse S."/>
            <person name="Gachenot M."/>
            <person name="Rodriguez F."/>
            <person name="Garrido J.L."/>
        </authorList>
    </citation>
    <scope>NUCLEOTIDE SEQUENCE [LARGE SCALE GENOMIC DNA]</scope>
    <source>
        <strain evidence="8 9">RCC1774</strain>
    </source>
</reference>
<dbReference type="InterPro" id="IPR050575">
    <property type="entry name" value="BMC_shell"/>
</dbReference>
<dbReference type="HAMAP" id="MF_00854">
    <property type="entry name" value="CcmK"/>
    <property type="match status" value="1"/>
</dbReference>
<name>A0A2W1JQ50_9CYAN</name>
<comment type="subcellular location">
    <subcellularLocation>
        <location evidence="3 6">Carboxysome</location>
    </subcellularLocation>
</comment>
<keyword evidence="4 6" id="KW-1282">Carboxysome</keyword>
<dbReference type="Gene3D" id="3.30.70.1710">
    <property type="match status" value="1"/>
</dbReference>
<accession>A0A2W1JQ50</accession>
<comment type="subunit">
    <text evidence="6">Homohexamer. Interacts with CcmN and CcmO in the carboxysome.</text>
</comment>
<evidence type="ECO:0000256" key="3">
    <source>
        <dbReference type="ARBA" id="ARBA00023587"/>
    </source>
</evidence>
<protein>
    <recommendedName>
        <fullName evidence="6">Carboxysome shell protein CcmK</fullName>
    </recommendedName>
    <alternativeName>
        <fullName evidence="6">Carbon dioxide-concentrating mechanism protein CcmK</fullName>
    </alternativeName>
</protein>
<organism evidence="8 9">
    <name type="scientific">Acaryochloris thomasi RCC1774</name>
    <dbReference type="NCBI Taxonomy" id="1764569"/>
    <lineage>
        <taxon>Bacteria</taxon>
        <taxon>Bacillati</taxon>
        <taxon>Cyanobacteriota</taxon>
        <taxon>Cyanophyceae</taxon>
        <taxon>Acaryochloridales</taxon>
        <taxon>Acaryochloridaceae</taxon>
        <taxon>Acaryochloris</taxon>
        <taxon>Acaryochloris thomasi</taxon>
    </lineage>
</organism>
<keyword evidence="2 6" id="KW-0120">Carbon dioxide fixation</keyword>
<dbReference type="GO" id="GO:0031470">
    <property type="term" value="C:carboxysome"/>
    <property type="evidence" value="ECO:0007669"/>
    <property type="project" value="UniProtKB-SubCell"/>
</dbReference>
<dbReference type="EMBL" id="PQWO01000001">
    <property type="protein sequence ID" value="PZD75470.1"/>
    <property type="molecule type" value="Genomic_DNA"/>
</dbReference>
<evidence type="ECO:0000256" key="1">
    <source>
        <dbReference type="ARBA" id="ARBA00022531"/>
    </source>
</evidence>
<comment type="domain">
    <text evidence="6">The tight homohexamer forms a small pore which is positively charged.</text>
</comment>
<sequence>MPAAVGMIETYGYPAVLVAADAMVKAGRVTLAKYESCASGRYLISIRGPVSEVKQAMAAGIEAVEKLPLSAKVESYTIIPNPTENIEAVLPINYTEEAEPYRVL</sequence>
<gene>
    <name evidence="8" type="primary">ccmK4_2</name>
    <name evidence="6" type="synonym">ccmK</name>
    <name evidence="8" type="ORF">C1752_00413</name>
</gene>
<evidence type="ECO:0000259" key="7">
    <source>
        <dbReference type="PROSITE" id="PS51930"/>
    </source>
</evidence>
<dbReference type="PANTHER" id="PTHR33941:SF13">
    <property type="entry name" value="CARBOXYSOME SHELL PROTEIN CCMK4"/>
    <property type="match status" value="1"/>
</dbReference>
<evidence type="ECO:0000256" key="5">
    <source>
        <dbReference type="ARBA" id="ARBA00024446"/>
    </source>
</evidence>
<dbReference type="InterPro" id="IPR046380">
    <property type="entry name" value="CcmK"/>
</dbReference>
<keyword evidence="5" id="KW-1283">Bacterial microcompartment</keyword>
<comment type="similarity">
    <text evidence="6">Belongs to the bacterial microcompartments protein family. CcmK subfamily.</text>
</comment>
<dbReference type="InterPro" id="IPR000249">
    <property type="entry name" value="BMC_dom"/>
</dbReference>
<evidence type="ECO:0000313" key="8">
    <source>
        <dbReference type="EMBL" id="PZD75470.1"/>
    </source>
</evidence>
<comment type="caution">
    <text evidence="8">The sequence shown here is derived from an EMBL/GenBank/DDBJ whole genome shotgun (WGS) entry which is preliminary data.</text>
</comment>
<dbReference type="GO" id="GO:0015979">
    <property type="term" value="P:photosynthesis"/>
    <property type="evidence" value="ECO:0007669"/>
    <property type="project" value="UniProtKB-KW"/>
</dbReference>
<dbReference type="InterPro" id="IPR044872">
    <property type="entry name" value="CcmK/CsoS1_BMC"/>
</dbReference>
<comment type="function">
    <text evidence="6">One of the shell proteins of the carboxysome, a polyhedral inclusion where RuBisCO (ribulose bisphosphate carboxylase, rbcL-rbcS) is sequestered. Assembles into hexamers which make sheets that form the facets of the polyhedral carboxysome. The hexamer central pore probably regulates metabolite flux.</text>
</comment>
<feature type="domain" description="BMC" evidence="7">
    <location>
        <begin position="4"/>
        <end position="91"/>
    </location>
</feature>
<evidence type="ECO:0000313" key="9">
    <source>
        <dbReference type="Proteomes" id="UP000248857"/>
    </source>
</evidence>
<evidence type="ECO:0000256" key="2">
    <source>
        <dbReference type="ARBA" id="ARBA00023300"/>
    </source>
</evidence>
<dbReference type="CDD" id="cd07057">
    <property type="entry name" value="BMC_CcmK"/>
    <property type="match status" value="1"/>
</dbReference>
<dbReference type="SUPFAM" id="SSF143414">
    <property type="entry name" value="CcmK-like"/>
    <property type="match status" value="1"/>
</dbReference>
<dbReference type="GO" id="GO:0043886">
    <property type="term" value="F:structural constituent of carboxysome shell"/>
    <property type="evidence" value="ECO:0007669"/>
    <property type="project" value="UniProtKB-UniRule"/>
</dbReference>
<keyword evidence="1 6" id="KW-0602">Photosynthesis</keyword>
<keyword evidence="9" id="KW-1185">Reference proteome</keyword>
<dbReference type="Pfam" id="PF00936">
    <property type="entry name" value="BMC"/>
    <property type="match status" value="1"/>
</dbReference>
<evidence type="ECO:0000256" key="4">
    <source>
        <dbReference type="ARBA" id="ARBA00023669"/>
    </source>
</evidence>
<dbReference type="RefSeq" id="WP_110984389.1">
    <property type="nucleotide sequence ID" value="NZ_CAWNWM010000001.1"/>
</dbReference>
<evidence type="ECO:0000256" key="6">
    <source>
        <dbReference type="HAMAP-Rule" id="MF_00854"/>
    </source>
</evidence>
<dbReference type="SMART" id="SM00877">
    <property type="entry name" value="BMC"/>
    <property type="match status" value="1"/>
</dbReference>
<dbReference type="Proteomes" id="UP000248857">
    <property type="component" value="Unassembled WGS sequence"/>
</dbReference>
<dbReference type="AlphaFoldDB" id="A0A2W1JQ50"/>
<dbReference type="OrthoDB" id="7057533at2"/>
<dbReference type="PANTHER" id="PTHR33941">
    <property type="entry name" value="PROPANEDIOL UTILIZATION PROTEIN PDUA"/>
    <property type="match status" value="1"/>
</dbReference>
<dbReference type="InterPro" id="IPR037233">
    <property type="entry name" value="CcmK-like_sf"/>
</dbReference>
<dbReference type="GO" id="GO:0015977">
    <property type="term" value="P:carbon fixation"/>
    <property type="evidence" value="ECO:0007669"/>
    <property type="project" value="UniProtKB-UniRule"/>
</dbReference>
<proteinExistence type="inferred from homology"/>